<evidence type="ECO:0000313" key="6">
    <source>
        <dbReference type="Proteomes" id="UP000712673"/>
    </source>
</evidence>
<comment type="cofactor">
    <cofactor evidence="1">
        <name>thiamine diphosphate</name>
        <dbReference type="ChEBI" id="CHEBI:58937"/>
    </cofactor>
</comment>
<dbReference type="InterPro" id="IPR051157">
    <property type="entry name" value="PDH/Transketolase"/>
</dbReference>
<dbReference type="Pfam" id="PF02779">
    <property type="entry name" value="Transket_pyr"/>
    <property type="match status" value="1"/>
</dbReference>
<dbReference type="InterPro" id="IPR005475">
    <property type="entry name" value="Transketolase-like_Pyr-bd"/>
</dbReference>
<evidence type="ECO:0000256" key="3">
    <source>
        <dbReference type="ARBA" id="ARBA00023052"/>
    </source>
</evidence>
<dbReference type="CDD" id="cd07033">
    <property type="entry name" value="TPP_PYR_DXS_TK_like"/>
    <property type="match status" value="1"/>
</dbReference>
<name>A0A937W026_UNCTE</name>
<evidence type="ECO:0000259" key="4">
    <source>
        <dbReference type="SMART" id="SM00861"/>
    </source>
</evidence>
<dbReference type="SMART" id="SM00861">
    <property type="entry name" value="Transket_pyr"/>
    <property type="match status" value="1"/>
</dbReference>
<dbReference type="Pfam" id="PF02780">
    <property type="entry name" value="Transketolase_C"/>
    <property type="match status" value="1"/>
</dbReference>
<dbReference type="AlphaFoldDB" id="A0A937W026"/>
<dbReference type="Proteomes" id="UP000712673">
    <property type="component" value="Unassembled WGS sequence"/>
</dbReference>
<dbReference type="InterPro" id="IPR009014">
    <property type="entry name" value="Transketo_C/PFOR_II"/>
</dbReference>
<keyword evidence="3" id="KW-0786">Thiamine pyrophosphate</keyword>
<dbReference type="InterPro" id="IPR033248">
    <property type="entry name" value="Transketolase_C"/>
</dbReference>
<accession>A0A937W026</accession>
<evidence type="ECO:0000256" key="2">
    <source>
        <dbReference type="ARBA" id="ARBA00007131"/>
    </source>
</evidence>
<sequence length="253" mass="26721">MSTAPVAERPAWYAQATNQTRLAYGLALLDVAARDPRAVVLSADTQDLLGLRPYIARYPERFVEAGIAEQNVMGIASGLATTGLHAYICGYAPFITARSMEQVRNDVAYANQRVVIGAAASGITLGVAGGTHHALEDLALMRSLPNMTVIVPADVDEAYQATLATLTIDGPVYLRLGGRLDEPSVTDPSMPFQLGKASRLCPGNDVSVIACGAMVHLALQASQMLAPEGIGARVLNMHTIKPLDREAILQAAA</sequence>
<evidence type="ECO:0000313" key="5">
    <source>
        <dbReference type="EMBL" id="MBM3223265.1"/>
    </source>
</evidence>
<dbReference type="PANTHER" id="PTHR43825:SF1">
    <property type="entry name" value="TRANSKETOLASE-LIKE PYRIMIDINE-BINDING DOMAIN-CONTAINING PROTEIN"/>
    <property type="match status" value="1"/>
</dbReference>
<dbReference type="Gene3D" id="3.40.50.920">
    <property type="match status" value="1"/>
</dbReference>
<dbReference type="EMBL" id="VGLS01000119">
    <property type="protein sequence ID" value="MBM3223265.1"/>
    <property type="molecule type" value="Genomic_DNA"/>
</dbReference>
<dbReference type="PANTHER" id="PTHR43825">
    <property type="entry name" value="PYRUVATE DEHYDROGENASE E1 COMPONENT"/>
    <property type="match status" value="1"/>
</dbReference>
<gene>
    <name evidence="5" type="ORF">FJZ47_05615</name>
</gene>
<dbReference type="FunFam" id="3.40.50.970:FF:000129">
    <property type="entry name" value="Transketolase"/>
    <property type="match status" value="1"/>
</dbReference>
<proteinExistence type="inferred from homology"/>
<organism evidence="5 6">
    <name type="scientific">Tectimicrobiota bacterium</name>
    <dbReference type="NCBI Taxonomy" id="2528274"/>
    <lineage>
        <taxon>Bacteria</taxon>
        <taxon>Pseudomonadati</taxon>
        <taxon>Nitrospinota/Tectimicrobiota group</taxon>
        <taxon>Candidatus Tectimicrobiota</taxon>
    </lineage>
</organism>
<comment type="similarity">
    <text evidence="2">Belongs to the transketolase family.</text>
</comment>
<feature type="domain" description="Transketolase-like pyrimidine-binding" evidence="4">
    <location>
        <begin position="18"/>
        <end position="183"/>
    </location>
</feature>
<dbReference type="Gene3D" id="3.40.50.970">
    <property type="match status" value="1"/>
</dbReference>
<protein>
    <submittedName>
        <fullName evidence="5">Transketolase family protein</fullName>
    </submittedName>
</protein>
<feature type="non-terminal residue" evidence="5">
    <location>
        <position position="253"/>
    </location>
</feature>
<dbReference type="SUPFAM" id="SSF52922">
    <property type="entry name" value="TK C-terminal domain-like"/>
    <property type="match status" value="1"/>
</dbReference>
<reference evidence="5" key="1">
    <citation type="submission" date="2019-03" db="EMBL/GenBank/DDBJ databases">
        <title>Lake Tanganyika Metagenome-Assembled Genomes (MAGs).</title>
        <authorList>
            <person name="Tran P."/>
        </authorList>
    </citation>
    <scope>NUCLEOTIDE SEQUENCE</scope>
    <source>
        <strain evidence="5">K_DeepCast_65m_m2_066</strain>
    </source>
</reference>
<dbReference type="SUPFAM" id="SSF52518">
    <property type="entry name" value="Thiamin diphosphate-binding fold (THDP-binding)"/>
    <property type="match status" value="1"/>
</dbReference>
<comment type="caution">
    <text evidence="5">The sequence shown here is derived from an EMBL/GenBank/DDBJ whole genome shotgun (WGS) entry which is preliminary data.</text>
</comment>
<evidence type="ECO:0000256" key="1">
    <source>
        <dbReference type="ARBA" id="ARBA00001964"/>
    </source>
</evidence>
<dbReference type="InterPro" id="IPR029061">
    <property type="entry name" value="THDP-binding"/>
</dbReference>